<reference evidence="2 3" key="1">
    <citation type="submission" date="2017-10" db="EMBL/GenBank/DDBJ databases">
        <title>Sequencing the genomes of 1000 actinobacteria strains.</title>
        <authorList>
            <person name="Klenk H.-P."/>
        </authorList>
    </citation>
    <scope>NUCLEOTIDE SEQUENCE [LARGE SCALE GENOMIC DNA]</scope>
    <source>
        <strain evidence="2 3">DSM 21838</strain>
    </source>
</reference>
<proteinExistence type="predicted"/>
<organism evidence="2 3">
    <name type="scientific">Georgenia soli</name>
    <dbReference type="NCBI Taxonomy" id="638953"/>
    <lineage>
        <taxon>Bacteria</taxon>
        <taxon>Bacillati</taxon>
        <taxon>Actinomycetota</taxon>
        <taxon>Actinomycetes</taxon>
        <taxon>Micrococcales</taxon>
        <taxon>Bogoriellaceae</taxon>
        <taxon>Georgenia</taxon>
    </lineage>
</organism>
<comment type="caution">
    <text evidence="2">The sequence shown here is derived from an EMBL/GenBank/DDBJ whole genome shotgun (WGS) entry which is preliminary data.</text>
</comment>
<dbReference type="AlphaFoldDB" id="A0A2A9EFZ5"/>
<dbReference type="Proteomes" id="UP000222106">
    <property type="component" value="Unassembled WGS sequence"/>
</dbReference>
<gene>
    <name evidence="2" type="ORF">ATJ97_0311</name>
</gene>
<sequence length="58" mass="6017">MAPFPEPFILPPPQVDASLSRHGAGPLSAMRRQRGARASTGCPPSSPDPSAGTSRYPS</sequence>
<keyword evidence="3" id="KW-1185">Reference proteome</keyword>
<protein>
    <submittedName>
        <fullName evidence="2">Uncharacterized protein</fullName>
    </submittedName>
</protein>
<feature type="region of interest" description="Disordered" evidence="1">
    <location>
        <begin position="1"/>
        <end position="58"/>
    </location>
</feature>
<feature type="compositionally biased region" description="Pro residues" evidence="1">
    <location>
        <begin position="1"/>
        <end position="14"/>
    </location>
</feature>
<evidence type="ECO:0000313" key="2">
    <source>
        <dbReference type="EMBL" id="PFG37848.1"/>
    </source>
</evidence>
<accession>A0A2A9EFZ5</accession>
<evidence type="ECO:0000256" key="1">
    <source>
        <dbReference type="SAM" id="MobiDB-lite"/>
    </source>
</evidence>
<dbReference type="EMBL" id="PDJI01000004">
    <property type="protein sequence ID" value="PFG37848.1"/>
    <property type="molecule type" value="Genomic_DNA"/>
</dbReference>
<dbReference type="RefSeq" id="WP_170037041.1">
    <property type="nucleotide sequence ID" value="NZ_PDJI01000004.1"/>
</dbReference>
<name>A0A2A9EFZ5_9MICO</name>
<evidence type="ECO:0000313" key="3">
    <source>
        <dbReference type="Proteomes" id="UP000222106"/>
    </source>
</evidence>